<dbReference type="Proteomes" id="UP000006238">
    <property type="component" value="Unassembled WGS sequence"/>
</dbReference>
<dbReference type="PANTHER" id="PTHR43140:SF1">
    <property type="entry name" value="TYPE I RESTRICTION ENZYME ECOKI SPECIFICITY SUBUNIT"/>
    <property type="match status" value="1"/>
</dbReference>
<dbReference type="SUPFAM" id="SSF116734">
    <property type="entry name" value="DNA methylase specificity domain"/>
    <property type="match status" value="1"/>
</dbReference>
<reference evidence="6 7" key="1">
    <citation type="submission" date="2010-02" db="EMBL/GenBank/DDBJ databases">
        <authorList>
            <person name="Weinstock G."/>
            <person name="Sodergren E."/>
            <person name="Clifton S."/>
            <person name="Fulton L."/>
            <person name="Fulton B."/>
            <person name="Courtney L."/>
            <person name="Fronick C."/>
            <person name="Harrison M."/>
            <person name="Strong C."/>
            <person name="Farmer C."/>
            <person name="Delahaunty K."/>
            <person name="Markovic C."/>
            <person name="Hall O."/>
            <person name="Minx P."/>
            <person name="Tomlinson C."/>
            <person name="Mitreva M."/>
            <person name="Nelson J."/>
            <person name="Hou S."/>
            <person name="Wollam A."/>
            <person name="Pepin K.H."/>
            <person name="Johnson M."/>
            <person name="Bhonagiri V."/>
            <person name="Zhang X."/>
            <person name="Suruliraj S."/>
            <person name="Warren W."/>
            <person name="Chinwalla A."/>
            <person name="Mardis E.R."/>
            <person name="Wilson R.K."/>
        </authorList>
    </citation>
    <scope>NUCLEOTIDE SEQUENCE [LARGE SCALE GENOMIC DNA]</scope>
    <source>
        <strain evidence="6 7">DSM 2876</strain>
    </source>
</reference>
<evidence type="ECO:0000313" key="6">
    <source>
        <dbReference type="EMBL" id="EFF67304.1"/>
    </source>
</evidence>
<dbReference type="Pfam" id="PF01420">
    <property type="entry name" value="Methylase_S"/>
    <property type="match status" value="1"/>
</dbReference>
<dbReference type="HOGENOM" id="CLU_1131049_0_0_9"/>
<feature type="non-terminal residue" evidence="6">
    <location>
        <position position="1"/>
    </location>
</feature>
<dbReference type="InterPro" id="IPR051212">
    <property type="entry name" value="Type-I_RE_S_subunit"/>
</dbReference>
<organism evidence="6 7">
    <name type="scientific">Eshraghiella crossota DSM 2876</name>
    <dbReference type="NCBI Taxonomy" id="511680"/>
    <lineage>
        <taxon>Bacteria</taxon>
        <taxon>Bacillati</taxon>
        <taxon>Bacillota</taxon>
        <taxon>Clostridia</taxon>
        <taxon>Lachnospirales</taxon>
        <taxon>Lachnospiraceae</taxon>
        <taxon>Eshraghiella</taxon>
    </lineage>
</organism>
<comment type="caution">
    <text evidence="6">The sequence shown here is derived from an EMBL/GenBank/DDBJ whole genome shotgun (WGS) entry which is preliminary data.</text>
</comment>
<evidence type="ECO:0000313" key="7">
    <source>
        <dbReference type="Proteomes" id="UP000006238"/>
    </source>
</evidence>
<feature type="domain" description="Type I restriction modification DNA specificity" evidence="5">
    <location>
        <begin position="80"/>
        <end position="239"/>
    </location>
</feature>
<dbReference type="RefSeq" id="WP_005604805.1">
    <property type="nucleotide sequence ID" value="NZ_GG663527.1"/>
</dbReference>
<name>D4S374_9FIRM</name>
<dbReference type="eggNOG" id="COG0732">
    <property type="taxonomic scope" value="Bacteria"/>
</dbReference>
<protein>
    <submittedName>
        <fullName evidence="6">Type I restriction modification DNA specificity domain protein</fullName>
    </submittedName>
</protein>
<dbReference type="AlphaFoldDB" id="D4S374"/>
<evidence type="ECO:0000259" key="5">
    <source>
        <dbReference type="Pfam" id="PF01420"/>
    </source>
</evidence>
<evidence type="ECO:0000256" key="1">
    <source>
        <dbReference type="ARBA" id="ARBA00010923"/>
    </source>
</evidence>
<gene>
    <name evidence="6" type="ORF">BUTYVIB_02568</name>
</gene>
<accession>D4S374</accession>
<keyword evidence="2" id="KW-0680">Restriction system</keyword>
<proteinExistence type="inferred from homology"/>
<dbReference type="PANTHER" id="PTHR43140">
    <property type="entry name" value="TYPE-1 RESTRICTION ENZYME ECOKI SPECIFICITY PROTEIN"/>
    <property type="match status" value="1"/>
</dbReference>
<dbReference type="EMBL" id="ABWN01000044">
    <property type="protein sequence ID" value="EFF67304.1"/>
    <property type="molecule type" value="Genomic_DNA"/>
</dbReference>
<evidence type="ECO:0000256" key="4">
    <source>
        <dbReference type="ARBA" id="ARBA00038652"/>
    </source>
</evidence>
<dbReference type="GO" id="GO:0003677">
    <property type="term" value="F:DNA binding"/>
    <property type="evidence" value="ECO:0007669"/>
    <property type="project" value="UniProtKB-KW"/>
</dbReference>
<evidence type="ECO:0000256" key="2">
    <source>
        <dbReference type="ARBA" id="ARBA00022747"/>
    </source>
</evidence>
<dbReference type="Gene3D" id="3.90.220.20">
    <property type="entry name" value="DNA methylase specificity domains"/>
    <property type="match status" value="1"/>
</dbReference>
<dbReference type="InterPro" id="IPR044946">
    <property type="entry name" value="Restrct_endonuc_typeI_TRD_sf"/>
</dbReference>
<sequence length="245" mass="28010">KSKILDLAIRGKLVPQDPNAEPASVLLERIRAEKEELIKQGKIKRDKKESIIFRGDDNSYYEKISNDVTCIDDEISFDIPDTWSWTRISTITDITMGSSPKSQDICNDNQYIEFHQGKIYFSKKTLMKSNQYTRKTTKLAPKQSVLLCVRAPVGELNITDRDICIGRGLASIKSLGNINEEFIFYWLHPYKTYLVNQSTGSTFSAITSDTVRNILIPLPPLMEQKEILNKIQKVFTLLENLETVN</sequence>
<evidence type="ECO:0000256" key="3">
    <source>
        <dbReference type="ARBA" id="ARBA00023125"/>
    </source>
</evidence>
<dbReference type="GO" id="GO:0009307">
    <property type="term" value="P:DNA restriction-modification system"/>
    <property type="evidence" value="ECO:0007669"/>
    <property type="project" value="UniProtKB-KW"/>
</dbReference>
<comment type="subunit">
    <text evidence="4">The methyltransferase is composed of M and S polypeptides.</text>
</comment>
<keyword evidence="7" id="KW-1185">Reference proteome</keyword>
<comment type="similarity">
    <text evidence="1">Belongs to the type-I restriction system S methylase family.</text>
</comment>
<keyword evidence="3" id="KW-0238">DNA-binding</keyword>
<dbReference type="InterPro" id="IPR000055">
    <property type="entry name" value="Restrct_endonuc_typeI_TRD"/>
</dbReference>